<reference evidence="1 2" key="1">
    <citation type="submission" date="2022-12" db="EMBL/GenBank/DDBJ databases">
        <authorList>
            <person name="Muema E."/>
        </authorList>
    </citation>
    <scope>NUCLEOTIDE SEQUENCE [LARGE SCALE GENOMIC DNA]</scope>
    <source>
        <strain evidence="2">1326</strain>
    </source>
</reference>
<dbReference type="RefSeq" id="WP_337107264.1">
    <property type="nucleotide sequence ID" value="NZ_JAPYKS010000012.1"/>
</dbReference>
<proteinExistence type="predicted"/>
<evidence type="ECO:0000313" key="1">
    <source>
        <dbReference type="EMBL" id="MEI9410496.1"/>
    </source>
</evidence>
<gene>
    <name evidence="1" type="ORF">O7A60_17195</name>
</gene>
<dbReference type="EMBL" id="JAPYKS010000012">
    <property type="protein sequence ID" value="MEI9410496.1"/>
    <property type="molecule type" value="Genomic_DNA"/>
</dbReference>
<sequence length="45" mass="5003">MNLSPPIQRIGDVIGHWFATIIICERHQCWSQRTGDAVAQGSDPP</sequence>
<evidence type="ECO:0000313" key="2">
    <source>
        <dbReference type="Proteomes" id="UP001387293"/>
    </source>
</evidence>
<dbReference type="Proteomes" id="UP001387293">
    <property type="component" value="Unassembled WGS sequence"/>
</dbReference>
<accession>A0ABU8KXQ3</accession>
<organism evidence="1 2">
    <name type="scientific">Mesorhizobium salmacidum</name>
    <dbReference type="NCBI Taxonomy" id="3015171"/>
    <lineage>
        <taxon>Bacteria</taxon>
        <taxon>Pseudomonadati</taxon>
        <taxon>Pseudomonadota</taxon>
        <taxon>Alphaproteobacteria</taxon>
        <taxon>Hyphomicrobiales</taxon>
        <taxon>Phyllobacteriaceae</taxon>
        <taxon>Mesorhizobium</taxon>
    </lineage>
</organism>
<keyword evidence="2" id="KW-1185">Reference proteome</keyword>
<name>A0ABU8KXQ3_9HYPH</name>
<comment type="caution">
    <text evidence="1">The sequence shown here is derived from an EMBL/GenBank/DDBJ whole genome shotgun (WGS) entry which is preliminary data.</text>
</comment>
<protein>
    <submittedName>
        <fullName evidence="1">Uncharacterized protein</fullName>
    </submittedName>
</protein>